<evidence type="ECO:0000313" key="2">
    <source>
        <dbReference type="Proteomes" id="UP001283361"/>
    </source>
</evidence>
<proteinExistence type="predicted"/>
<dbReference type="AlphaFoldDB" id="A0AAE0ZD13"/>
<gene>
    <name evidence="1" type="ORF">RRG08_054078</name>
</gene>
<keyword evidence="2" id="KW-1185">Reference proteome</keyword>
<name>A0AAE0ZD13_9GAST</name>
<organism evidence="1 2">
    <name type="scientific">Elysia crispata</name>
    <name type="common">lettuce slug</name>
    <dbReference type="NCBI Taxonomy" id="231223"/>
    <lineage>
        <taxon>Eukaryota</taxon>
        <taxon>Metazoa</taxon>
        <taxon>Spiralia</taxon>
        <taxon>Lophotrochozoa</taxon>
        <taxon>Mollusca</taxon>
        <taxon>Gastropoda</taxon>
        <taxon>Heterobranchia</taxon>
        <taxon>Euthyneura</taxon>
        <taxon>Panpulmonata</taxon>
        <taxon>Sacoglossa</taxon>
        <taxon>Placobranchoidea</taxon>
        <taxon>Plakobranchidae</taxon>
        <taxon>Elysia</taxon>
    </lineage>
</organism>
<dbReference type="Proteomes" id="UP001283361">
    <property type="component" value="Unassembled WGS sequence"/>
</dbReference>
<dbReference type="EMBL" id="JAWDGP010004172">
    <property type="protein sequence ID" value="KAK3767030.1"/>
    <property type="molecule type" value="Genomic_DNA"/>
</dbReference>
<protein>
    <submittedName>
        <fullName evidence="1">Uncharacterized protein</fullName>
    </submittedName>
</protein>
<accession>A0AAE0ZD13</accession>
<comment type="caution">
    <text evidence="1">The sequence shown here is derived from an EMBL/GenBank/DDBJ whole genome shotgun (WGS) entry which is preliminary data.</text>
</comment>
<sequence>MIDNIRLGQSPPARLVREFETGHLVAVSKQCLRNDDVLVRSFAALSVFEKYVSSIIKLGEDSALGNTEACPELVSTGRGRGEGRESTGDREQLARFIWWDESFLLPPCNEAEIPRIVYFETSLTADSLRLKQAPSEMLGLDERLTSAAIDVALSILKMMQKNGTHPNYL</sequence>
<reference evidence="1" key="1">
    <citation type="journal article" date="2023" name="G3 (Bethesda)">
        <title>A reference genome for the long-term kleptoplast-retaining sea slug Elysia crispata morphotype clarki.</title>
        <authorList>
            <person name="Eastman K.E."/>
            <person name="Pendleton A.L."/>
            <person name="Shaikh M.A."/>
            <person name="Suttiyut T."/>
            <person name="Ogas R."/>
            <person name="Tomko P."/>
            <person name="Gavelis G."/>
            <person name="Widhalm J.R."/>
            <person name="Wisecaver J.H."/>
        </authorList>
    </citation>
    <scope>NUCLEOTIDE SEQUENCE</scope>
    <source>
        <strain evidence="1">ECLA1</strain>
    </source>
</reference>
<evidence type="ECO:0000313" key="1">
    <source>
        <dbReference type="EMBL" id="KAK3767030.1"/>
    </source>
</evidence>